<evidence type="ECO:0000256" key="1">
    <source>
        <dbReference type="ARBA" id="ARBA00004651"/>
    </source>
</evidence>
<comment type="subcellular location">
    <subcellularLocation>
        <location evidence="1">Cell membrane</location>
        <topology evidence="1">Multi-pass membrane protein</topology>
    </subcellularLocation>
</comment>
<evidence type="ECO:0000313" key="10">
    <source>
        <dbReference type="Proteomes" id="UP000192738"/>
    </source>
</evidence>
<dbReference type="PANTHER" id="PTHR32322:SF18">
    <property type="entry name" value="S-ADENOSYLMETHIONINE_S-ADENOSYLHOMOCYSTEINE TRANSPORTER"/>
    <property type="match status" value="1"/>
</dbReference>
<evidence type="ECO:0000256" key="3">
    <source>
        <dbReference type="ARBA" id="ARBA00022475"/>
    </source>
</evidence>
<feature type="transmembrane region" description="Helical" evidence="7">
    <location>
        <begin position="20"/>
        <end position="44"/>
    </location>
</feature>
<dbReference type="OrthoDB" id="9805239at2"/>
<feature type="domain" description="EamA" evidence="8">
    <location>
        <begin position="21"/>
        <end position="154"/>
    </location>
</feature>
<dbReference type="STRING" id="112901.SAMN04488500_104120"/>
<protein>
    <submittedName>
        <fullName evidence="9">Permease of the drug/metabolite transporter (DMT) superfamily</fullName>
    </submittedName>
</protein>
<feature type="transmembrane region" description="Helical" evidence="7">
    <location>
        <begin position="140"/>
        <end position="158"/>
    </location>
</feature>
<dbReference type="InterPro" id="IPR050638">
    <property type="entry name" value="AA-Vitamin_Transporters"/>
</dbReference>
<feature type="transmembrane region" description="Helical" evidence="7">
    <location>
        <begin position="164"/>
        <end position="185"/>
    </location>
</feature>
<dbReference type="InterPro" id="IPR037185">
    <property type="entry name" value="EmrE-like"/>
</dbReference>
<dbReference type="GO" id="GO:0005886">
    <property type="term" value="C:plasma membrane"/>
    <property type="evidence" value="ECO:0007669"/>
    <property type="project" value="UniProtKB-SubCell"/>
</dbReference>
<accession>A0A1W1ZRJ7</accession>
<gene>
    <name evidence="9" type="ORF">SAMN04488500_104120</name>
</gene>
<reference evidence="9 10" key="1">
    <citation type="submission" date="2017-04" db="EMBL/GenBank/DDBJ databases">
        <authorList>
            <person name="Afonso C.L."/>
            <person name="Miller P.J."/>
            <person name="Scott M.A."/>
            <person name="Spackman E."/>
            <person name="Goraichik I."/>
            <person name="Dimitrov K.M."/>
            <person name="Suarez D.L."/>
            <person name="Swayne D.E."/>
        </authorList>
    </citation>
    <scope>NUCLEOTIDE SEQUENCE [LARGE SCALE GENOMIC DNA]</scope>
    <source>
        <strain evidence="9 10">DSM 5090</strain>
    </source>
</reference>
<name>A0A1W1ZRJ7_9FIRM</name>
<dbReference type="SUPFAM" id="SSF103481">
    <property type="entry name" value="Multidrug resistance efflux transporter EmrE"/>
    <property type="match status" value="2"/>
</dbReference>
<feature type="transmembrane region" description="Helical" evidence="7">
    <location>
        <begin position="80"/>
        <end position="99"/>
    </location>
</feature>
<feature type="domain" description="EamA" evidence="8">
    <location>
        <begin position="168"/>
        <end position="302"/>
    </location>
</feature>
<evidence type="ECO:0000256" key="7">
    <source>
        <dbReference type="SAM" id="Phobius"/>
    </source>
</evidence>
<dbReference type="InterPro" id="IPR000620">
    <property type="entry name" value="EamA_dom"/>
</dbReference>
<feature type="transmembrane region" description="Helical" evidence="7">
    <location>
        <begin position="262"/>
        <end position="279"/>
    </location>
</feature>
<feature type="transmembrane region" description="Helical" evidence="7">
    <location>
        <begin position="229"/>
        <end position="250"/>
    </location>
</feature>
<feature type="transmembrane region" description="Helical" evidence="7">
    <location>
        <begin position="285"/>
        <end position="303"/>
    </location>
</feature>
<dbReference type="PANTHER" id="PTHR32322">
    <property type="entry name" value="INNER MEMBRANE TRANSPORTER"/>
    <property type="match status" value="1"/>
</dbReference>
<dbReference type="AlphaFoldDB" id="A0A1W1ZRJ7"/>
<dbReference type="RefSeq" id="WP_084574780.1">
    <property type="nucleotide sequence ID" value="NZ_CP155572.1"/>
</dbReference>
<evidence type="ECO:0000313" key="9">
    <source>
        <dbReference type="EMBL" id="SMC50688.1"/>
    </source>
</evidence>
<evidence type="ECO:0000256" key="6">
    <source>
        <dbReference type="ARBA" id="ARBA00023136"/>
    </source>
</evidence>
<feature type="transmembrane region" description="Helical" evidence="7">
    <location>
        <begin position="50"/>
        <end position="68"/>
    </location>
</feature>
<keyword evidence="4 7" id="KW-0812">Transmembrane</keyword>
<feature type="transmembrane region" description="Helical" evidence="7">
    <location>
        <begin position="111"/>
        <end position="133"/>
    </location>
</feature>
<sequence>MHENIIETQERVKFRDRTYLIANIMMFVTIVFWGISFISIKIAVEEVPPVTMALLRFVIASVMLWVLLKKIEPDTKIEKADIPKMILAGCLGITLYFYFENIGVKLTTAVNASLIVTIVPIIAIALDVVFFGAPVSPYKLAGIVIAVGGTYLSVTANGELDFNSANFIGNLLVVGAMLAWVFYTLVNKSLQNKYSGLYMTTYQTIIGTVFLLPLSLTEYSEWQVFSLTALWHILFLAIFCSVICYLLYMYALKHLDVAITTLYLNLVPVVGVMGGYFILGESVLPIQLVGGLLTLLAIVIINFERPRQVAQDL</sequence>
<organism evidence="9 10">
    <name type="scientific">Sporomusa malonica</name>
    <dbReference type="NCBI Taxonomy" id="112901"/>
    <lineage>
        <taxon>Bacteria</taxon>
        <taxon>Bacillati</taxon>
        <taxon>Bacillota</taxon>
        <taxon>Negativicutes</taxon>
        <taxon>Selenomonadales</taxon>
        <taxon>Sporomusaceae</taxon>
        <taxon>Sporomusa</taxon>
    </lineage>
</organism>
<evidence type="ECO:0000259" key="8">
    <source>
        <dbReference type="Pfam" id="PF00892"/>
    </source>
</evidence>
<evidence type="ECO:0000256" key="2">
    <source>
        <dbReference type="ARBA" id="ARBA00007362"/>
    </source>
</evidence>
<feature type="transmembrane region" description="Helical" evidence="7">
    <location>
        <begin position="197"/>
        <end position="217"/>
    </location>
</feature>
<keyword evidence="6 7" id="KW-0472">Membrane</keyword>
<dbReference type="EMBL" id="FWXI01000004">
    <property type="protein sequence ID" value="SMC50688.1"/>
    <property type="molecule type" value="Genomic_DNA"/>
</dbReference>
<comment type="similarity">
    <text evidence="2">Belongs to the EamA transporter family.</text>
</comment>
<dbReference type="Pfam" id="PF00892">
    <property type="entry name" value="EamA"/>
    <property type="match status" value="2"/>
</dbReference>
<dbReference type="Gene3D" id="1.10.3730.20">
    <property type="match status" value="1"/>
</dbReference>
<keyword evidence="10" id="KW-1185">Reference proteome</keyword>
<evidence type="ECO:0000256" key="4">
    <source>
        <dbReference type="ARBA" id="ARBA00022692"/>
    </source>
</evidence>
<keyword evidence="3" id="KW-1003">Cell membrane</keyword>
<proteinExistence type="inferred from homology"/>
<dbReference type="Proteomes" id="UP000192738">
    <property type="component" value="Unassembled WGS sequence"/>
</dbReference>
<keyword evidence="5 7" id="KW-1133">Transmembrane helix</keyword>
<evidence type="ECO:0000256" key="5">
    <source>
        <dbReference type="ARBA" id="ARBA00022989"/>
    </source>
</evidence>